<gene>
    <name evidence="12" type="ORF">HNP49_001307</name>
</gene>
<feature type="domain" description="CNNM transmembrane" evidence="11">
    <location>
        <begin position="1"/>
        <end position="196"/>
    </location>
</feature>
<evidence type="ECO:0000256" key="2">
    <source>
        <dbReference type="ARBA" id="ARBA00022692"/>
    </source>
</evidence>
<dbReference type="SMART" id="SM01091">
    <property type="entry name" value="CorC_HlyC"/>
    <property type="match status" value="1"/>
</dbReference>
<evidence type="ECO:0000313" key="12">
    <source>
        <dbReference type="EMBL" id="MBB6341150.1"/>
    </source>
</evidence>
<feature type="domain" description="CBS" evidence="10">
    <location>
        <begin position="279"/>
        <end position="339"/>
    </location>
</feature>
<evidence type="ECO:0000256" key="7">
    <source>
        <dbReference type="PROSITE-ProRule" id="PRU00703"/>
    </source>
</evidence>
<feature type="transmembrane region" description="Helical" evidence="9">
    <location>
        <begin position="6"/>
        <end position="26"/>
    </location>
</feature>
<evidence type="ECO:0000259" key="11">
    <source>
        <dbReference type="PROSITE" id="PS51846"/>
    </source>
</evidence>
<evidence type="ECO:0000256" key="8">
    <source>
        <dbReference type="PROSITE-ProRule" id="PRU01193"/>
    </source>
</evidence>
<dbReference type="GO" id="GO:0050660">
    <property type="term" value="F:flavin adenine dinucleotide binding"/>
    <property type="evidence" value="ECO:0007669"/>
    <property type="project" value="InterPro"/>
</dbReference>
<keyword evidence="3" id="KW-0677">Repeat</keyword>
<dbReference type="InterPro" id="IPR016169">
    <property type="entry name" value="FAD-bd_PCMH_sub2"/>
</dbReference>
<feature type="transmembrane region" description="Helical" evidence="9">
    <location>
        <begin position="55"/>
        <end position="78"/>
    </location>
</feature>
<protein>
    <submittedName>
        <fullName evidence="12">Putative hemolysin</fullName>
    </submittedName>
</protein>
<evidence type="ECO:0000256" key="6">
    <source>
        <dbReference type="ARBA" id="ARBA00023136"/>
    </source>
</evidence>
<dbReference type="PROSITE" id="PS51846">
    <property type="entry name" value="CNNM"/>
    <property type="match status" value="1"/>
</dbReference>
<accession>A0A7X0ETT0</accession>
<evidence type="ECO:0000256" key="1">
    <source>
        <dbReference type="ARBA" id="ARBA00004141"/>
    </source>
</evidence>
<dbReference type="Pfam" id="PF01595">
    <property type="entry name" value="CNNM"/>
    <property type="match status" value="1"/>
</dbReference>
<dbReference type="InterPro" id="IPR046342">
    <property type="entry name" value="CBS_dom_sf"/>
</dbReference>
<dbReference type="InterPro" id="IPR002550">
    <property type="entry name" value="CNNM"/>
</dbReference>
<dbReference type="SMART" id="SM00116">
    <property type="entry name" value="CBS"/>
    <property type="match status" value="2"/>
</dbReference>
<dbReference type="PROSITE" id="PS51371">
    <property type="entry name" value="CBS"/>
    <property type="match status" value="2"/>
</dbReference>
<dbReference type="Pfam" id="PF00571">
    <property type="entry name" value="CBS"/>
    <property type="match status" value="2"/>
</dbReference>
<keyword evidence="6 8" id="KW-0472">Membrane</keyword>
<dbReference type="Pfam" id="PF03471">
    <property type="entry name" value="CorC_HlyC"/>
    <property type="match status" value="1"/>
</dbReference>
<evidence type="ECO:0000256" key="4">
    <source>
        <dbReference type="ARBA" id="ARBA00022989"/>
    </source>
</evidence>
<proteinExistence type="predicted"/>
<evidence type="ECO:0000259" key="10">
    <source>
        <dbReference type="PROSITE" id="PS51371"/>
    </source>
</evidence>
<dbReference type="CDD" id="cd04590">
    <property type="entry name" value="CBS_pair_CorC_HlyC_assoc"/>
    <property type="match status" value="1"/>
</dbReference>
<dbReference type="InterPro" id="IPR044751">
    <property type="entry name" value="Ion_transp-like_CBS"/>
</dbReference>
<comment type="subcellular location">
    <subcellularLocation>
        <location evidence="1">Membrane</location>
        <topology evidence="1">Multi-pass membrane protein</topology>
    </subcellularLocation>
</comment>
<evidence type="ECO:0000256" key="9">
    <source>
        <dbReference type="SAM" id="Phobius"/>
    </source>
</evidence>
<keyword evidence="2 8" id="KW-0812">Transmembrane</keyword>
<name>A0A7X0ETT0_9PSED</name>
<dbReference type="InterPro" id="IPR000644">
    <property type="entry name" value="CBS_dom"/>
</dbReference>
<sequence>MEFFALALLIILNGLFAMSEIALVAARKARLMKLAADGDSSAAVALKLGEDPTKFLSTIQIGITSIGILNGIVGEAVLAAPLAEWLKSLGVDSSTASIGATAGVVIVITYVSIVIGELVPKRIGQLNPEAIARLVARPMVTLSFLTRPFVLLLSWSTHTILRIMGVRLVNNSGVTEEEIHAMLEEGSESGVIEQHQHEMVRNVFRLDDRQLGSLMIPRSDLVYIDVRKPAQENIQLMIESEHSRFPVCDGGLDNLLGVVHAKQAFACLAKGEQPDFTAQLHHCVYVPETLTGMELLEQFRASGMQMAFVIDEYGELEGIVTLQDVLEAVTGEFTPNNAEDAWAVQRHDGSWLLDGAIPIPEMKDRLTLKSVPEEDKGRFHTVSGMIMLLLGRVPATSDRVQWDGWMFEVVDMDGKRIDKVLASPVETRDDNLDDATLP</sequence>
<evidence type="ECO:0000256" key="3">
    <source>
        <dbReference type="ARBA" id="ARBA00022737"/>
    </source>
</evidence>
<dbReference type="InterPro" id="IPR005170">
    <property type="entry name" value="Transptr-assoc_dom"/>
</dbReference>
<keyword evidence="5 7" id="KW-0129">CBS domain</keyword>
<dbReference type="Proteomes" id="UP000557193">
    <property type="component" value="Unassembled WGS sequence"/>
</dbReference>
<reference evidence="12 13" key="1">
    <citation type="submission" date="2020-08" db="EMBL/GenBank/DDBJ databases">
        <title>Functional genomics of gut bacteria from endangered species of beetles.</title>
        <authorList>
            <person name="Carlos-Shanley C."/>
        </authorList>
    </citation>
    <scope>NUCLEOTIDE SEQUENCE [LARGE SCALE GENOMIC DNA]</scope>
    <source>
        <strain evidence="12 13">S00202</strain>
    </source>
</reference>
<dbReference type="SUPFAM" id="SSF54631">
    <property type="entry name" value="CBS-domain pair"/>
    <property type="match status" value="1"/>
</dbReference>
<feature type="transmembrane region" description="Helical" evidence="9">
    <location>
        <begin position="98"/>
        <end position="119"/>
    </location>
</feature>
<dbReference type="PANTHER" id="PTHR22777:SF17">
    <property type="entry name" value="UPF0053 PROTEIN SLL0260"/>
    <property type="match status" value="1"/>
</dbReference>
<dbReference type="Gene3D" id="3.30.465.10">
    <property type="match status" value="1"/>
</dbReference>
<evidence type="ECO:0000313" key="13">
    <source>
        <dbReference type="Proteomes" id="UP000557193"/>
    </source>
</evidence>
<feature type="transmembrane region" description="Helical" evidence="9">
    <location>
        <begin position="140"/>
        <end position="161"/>
    </location>
</feature>
<dbReference type="EMBL" id="JACHLL010000002">
    <property type="protein sequence ID" value="MBB6341150.1"/>
    <property type="molecule type" value="Genomic_DNA"/>
</dbReference>
<evidence type="ECO:0000256" key="5">
    <source>
        <dbReference type="ARBA" id="ARBA00023122"/>
    </source>
</evidence>
<dbReference type="InterPro" id="IPR036318">
    <property type="entry name" value="FAD-bd_PCMH-like_sf"/>
</dbReference>
<feature type="domain" description="CBS" evidence="10">
    <location>
        <begin position="215"/>
        <end position="276"/>
    </location>
</feature>
<dbReference type="PANTHER" id="PTHR22777">
    <property type="entry name" value="HEMOLYSIN-RELATED"/>
    <property type="match status" value="1"/>
</dbReference>
<dbReference type="GO" id="GO:0005886">
    <property type="term" value="C:plasma membrane"/>
    <property type="evidence" value="ECO:0007669"/>
    <property type="project" value="TreeGrafter"/>
</dbReference>
<keyword evidence="4 8" id="KW-1133">Transmembrane helix</keyword>
<keyword evidence="13" id="KW-1185">Reference proteome</keyword>
<dbReference type="Gene3D" id="3.10.580.10">
    <property type="entry name" value="CBS-domain"/>
    <property type="match status" value="1"/>
</dbReference>
<dbReference type="SUPFAM" id="SSF56176">
    <property type="entry name" value="FAD-binding/transporter-associated domain-like"/>
    <property type="match status" value="1"/>
</dbReference>
<comment type="caution">
    <text evidence="12">The sequence shown here is derived from an EMBL/GenBank/DDBJ whole genome shotgun (WGS) entry which is preliminary data.</text>
</comment>
<dbReference type="RefSeq" id="WP_184681699.1">
    <property type="nucleotide sequence ID" value="NZ_JACHLL010000002.1"/>
</dbReference>
<organism evidence="12 13">
    <name type="scientific">Pseudomonas fluvialis</name>
    <dbReference type="NCBI Taxonomy" id="1793966"/>
    <lineage>
        <taxon>Bacteria</taxon>
        <taxon>Pseudomonadati</taxon>
        <taxon>Pseudomonadota</taxon>
        <taxon>Gammaproteobacteria</taxon>
        <taxon>Pseudomonadales</taxon>
        <taxon>Pseudomonadaceae</taxon>
        <taxon>Pseudomonas</taxon>
    </lineage>
</organism>
<dbReference type="AlphaFoldDB" id="A0A7X0ETT0"/>